<evidence type="ECO:0000313" key="6">
    <source>
        <dbReference type="EMBL" id="GAP34989.1"/>
    </source>
</evidence>
<dbReference type="Gene3D" id="3.40.50.150">
    <property type="entry name" value="Vaccinia Virus protein VP39"/>
    <property type="match status" value="1"/>
</dbReference>
<evidence type="ECO:0000259" key="5">
    <source>
        <dbReference type="Pfam" id="PF13649"/>
    </source>
</evidence>
<keyword evidence="3" id="KW-0949">S-adenosyl-L-methionine</keyword>
<dbReference type="EMBL" id="BBYR01000012">
    <property type="protein sequence ID" value="GAP34989.1"/>
    <property type="molecule type" value="Genomic_DNA"/>
</dbReference>
<protein>
    <submittedName>
        <fullName evidence="6">Alkanonic acid methyltransferase</fullName>
    </submittedName>
</protein>
<dbReference type="PANTHER" id="PTHR43464:SF19">
    <property type="entry name" value="UBIQUINONE BIOSYNTHESIS O-METHYLTRANSFERASE, MITOCHONDRIAL"/>
    <property type="match status" value="1"/>
</dbReference>
<dbReference type="GO" id="GO:0008168">
    <property type="term" value="F:methyltransferase activity"/>
    <property type="evidence" value="ECO:0007669"/>
    <property type="project" value="UniProtKB-KW"/>
</dbReference>
<dbReference type="InterPro" id="IPR041698">
    <property type="entry name" value="Methyltransf_25"/>
</dbReference>
<evidence type="ECO:0000256" key="1">
    <source>
        <dbReference type="ARBA" id="ARBA00022603"/>
    </source>
</evidence>
<reference evidence="6 7" key="2">
    <citation type="journal article" date="2016" name="Science">
        <title>A bacterium that degrades and assimilates poly(ethylene terephthalate).</title>
        <authorList>
            <person name="Yoshida S."/>
            <person name="Hiraga K."/>
            <person name="Takehana T."/>
            <person name="Taniguchi I."/>
            <person name="Yamaji H."/>
            <person name="Maeda Y."/>
            <person name="Toyohara K."/>
            <person name="Miyamoto K."/>
            <person name="Kimura Y."/>
            <person name="Oda K."/>
        </authorList>
    </citation>
    <scope>NUCLEOTIDE SEQUENCE [LARGE SCALE GENOMIC DNA]</scope>
    <source>
        <strain evidence="7">NBRC 110686 / TISTR 2288 / 201-F6</strain>
    </source>
</reference>
<keyword evidence="2 6" id="KW-0808">Transferase</keyword>
<evidence type="ECO:0000313" key="7">
    <source>
        <dbReference type="Proteomes" id="UP000037660"/>
    </source>
</evidence>
<dbReference type="CDD" id="cd02440">
    <property type="entry name" value="AdoMet_MTases"/>
    <property type="match status" value="1"/>
</dbReference>
<sequence length="246" mass="26586">MPPDPDPPQRSRERALAQYRWRASRYDQELRPFEPIRREAVAALGLRAGETVIDLGCGTGLSFPLLLEAVGPRGRVIGVEQCPDMLALARVRAEACGPGGIELVAQPAEAFHEPGLRADAALLHFTHDILRSPAALDALFAHLRPGARVVAAGLKWAPAWAWPTNLFVWAAALYSVTAMDGLQSPWDRLAQRLADIEVRPVLFDGAYVARGVVPDGPQAAQTGGPAARRRGRRMAPVRSAPPKNPP</sequence>
<dbReference type="AlphaFoldDB" id="A0A0K8NXG4"/>
<dbReference type="RefSeq" id="WP_082368030.1">
    <property type="nucleotide sequence ID" value="NZ_BBYR01000012.1"/>
</dbReference>
<feature type="domain" description="Methyltransferase" evidence="5">
    <location>
        <begin position="52"/>
        <end position="146"/>
    </location>
</feature>
<dbReference type="SUPFAM" id="SSF53335">
    <property type="entry name" value="S-adenosyl-L-methionine-dependent methyltransferases"/>
    <property type="match status" value="1"/>
</dbReference>
<comment type="caution">
    <text evidence="6">The sequence shown here is derived from an EMBL/GenBank/DDBJ whole genome shotgun (WGS) entry which is preliminary data.</text>
</comment>
<name>A0A0K8NXG4_PISS1</name>
<feature type="compositionally biased region" description="Low complexity" evidence="4">
    <location>
        <begin position="214"/>
        <end position="226"/>
    </location>
</feature>
<keyword evidence="1 6" id="KW-0489">Methyltransferase</keyword>
<dbReference type="STRING" id="1547922.ISF6_0539"/>
<evidence type="ECO:0000256" key="2">
    <source>
        <dbReference type="ARBA" id="ARBA00022679"/>
    </source>
</evidence>
<dbReference type="Proteomes" id="UP000037660">
    <property type="component" value="Unassembled WGS sequence"/>
</dbReference>
<dbReference type="GO" id="GO:0032259">
    <property type="term" value="P:methylation"/>
    <property type="evidence" value="ECO:0007669"/>
    <property type="project" value="UniProtKB-KW"/>
</dbReference>
<keyword evidence="7" id="KW-1185">Reference proteome</keyword>
<evidence type="ECO:0000256" key="3">
    <source>
        <dbReference type="ARBA" id="ARBA00022691"/>
    </source>
</evidence>
<feature type="region of interest" description="Disordered" evidence="4">
    <location>
        <begin position="214"/>
        <end position="246"/>
    </location>
</feature>
<accession>A0A0K8NXG4</accession>
<dbReference type="PANTHER" id="PTHR43464">
    <property type="entry name" value="METHYLTRANSFERASE"/>
    <property type="match status" value="1"/>
</dbReference>
<evidence type="ECO:0000256" key="4">
    <source>
        <dbReference type="SAM" id="MobiDB-lite"/>
    </source>
</evidence>
<dbReference type="Pfam" id="PF13649">
    <property type="entry name" value="Methyltransf_25"/>
    <property type="match status" value="1"/>
</dbReference>
<dbReference type="InterPro" id="IPR029063">
    <property type="entry name" value="SAM-dependent_MTases_sf"/>
</dbReference>
<reference evidence="7" key="1">
    <citation type="submission" date="2015-07" db="EMBL/GenBank/DDBJ databases">
        <title>Discovery of a poly(ethylene terephthalate assimilation.</title>
        <authorList>
            <person name="Yoshida S."/>
            <person name="Hiraga K."/>
            <person name="Takehana T."/>
            <person name="Taniguchi I."/>
            <person name="Yamaji H."/>
            <person name="Maeda Y."/>
            <person name="Toyohara K."/>
            <person name="Miyamoto K."/>
            <person name="Kimura Y."/>
            <person name="Oda K."/>
        </authorList>
    </citation>
    <scope>NUCLEOTIDE SEQUENCE [LARGE SCALE GENOMIC DNA]</scope>
    <source>
        <strain evidence="7">NBRC 110686 / TISTR 2288 / 201-F6</strain>
    </source>
</reference>
<proteinExistence type="predicted"/>
<dbReference type="OrthoDB" id="8595155at2"/>
<gene>
    <name evidence="6" type="ORF">ISF6_0539</name>
</gene>
<organism evidence="6 7">
    <name type="scientific">Piscinibacter sakaiensis</name>
    <name type="common">Ideonella sakaiensis</name>
    <dbReference type="NCBI Taxonomy" id="1547922"/>
    <lineage>
        <taxon>Bacteria</taxon>
        <taxon>Pseudomonadati</taxon>
        <taxon>Pseudomonadota</taxon>
        <taxon>Betaproteobacteria</taxon>
        <taxon>Burkholderiales</taxon>
        <taxon>Sphaerotilaceae</taxon>
        <taxon>Piscinibacter</taxon>
    </lineage>
</organism>